<comment type="subcellular location">
    <subcellularLocation>
        <location evidence="1 7">Cytoplasm</location>
    </subcellularLocation>
</comment>
<dbReference type="EMBL" id="JBAWSX010000007">
    <property type="protein sequence ID" value="MEI4802358.1"/>
    <property type="molecule type" value="Genomic_DNA"/>
</dbReference>
<dbReference type="Pfam" id="PF02863">
    <property type="entry name" value="Arg_repressor_C"/>
    <property type="match status" value="1"/>
</dbReference>
<evidence type="ECO:0000313" key="11">
    <source>
        <dbReference type="EMBL" id="MEI4802358.1"/>
    </source>
</evidence>
<dbReference type="Pfam" id="PF01316">
    <property type="entry name" value="Arg_repressor"/>
    <property type="match status" value="1"/>
</dbReference>
<comment type="caution">
    <text evidence="11">The sequence shown here is derived from an EMBL/GenBank/DDBJ whole genome shotgun (WGS) entry which is preliminary data.</text>
</comment>
<dbReference type="NCBIfam" id="TIGR01529">
    <property type="entry name" value="argR_whole"/>
    <property type="match status" value="1"/>
</dbReference>
<evidence type="ECO:0000313" key="12">
    <source>
        <dbReference type="Proteomes" id="UP001372526"/>
    </source>
</evidence>
<keyword evidence="3 7" id="KW-0963">Cytoplasm</keyword>
<evidence type="ECO:0000259" key="10">
    <source>
        <dbReference type="Pfam" id="PF02863"/>
    </source>
</evidence>
<evidence type="ECO:0000256" key="6">
    <source>
        <dbReference type="ARBA" id="ARBA00023163"/>
    </source>
</evidence>
<organism evidence="11 12">
    <name type="scientific">Bacillus bruguierae</name>
    <dbReference type="NCBI Taxonomy" id="3127667"/>
    <lineage>
        <taxon>Bacteria</taxon>
        <taxon>Bacillati</taxon>
        <taxon>Bacillota</taxon>
        <taxon>Bacilli</taxon>
        <taxon>Bacillales</taxon>
        <taxon>Bacillaceae</taxon>
        <taxon>Bacillus</taxon>
    </lineage>
</organism>
<dbReference type="RefSeq" id="WP_090917739.1">
    <property type="nucleotide sequence ID" value="NZ_JBAWSX010000007.1"/>
</dbReference>
<dbReference type="InterPro" id="IPR036388">
    <property type="entry name" value="WH-like_DNA-bd_sf"/>
</dbReference>
<keyword evidence="12" id="KW-1185">Reference proteome</keyword>
<protein>
    <recommendedName>
        <fullName evidence="7 8">Arginine repressor</fullName>
    </recommendedName>
</protein>
<dbReference type="PANTHER" id="PTHR34471:SF1">
    <property type="entry name" value="ARGININE REPRESSOR"/>
    <property type="match status" value="1"/>
</dbReference>
<keyword evidence="7" id="KW-0028">Amino-acid biosynthesis</keyword>
<reference evidence="11 12" key="1">
    <citation type="submission" date="2024-01" db="EMBL/GenBank/DDBJ databases">
        <title>Seven novel Bacillus-like species.</title>
        <authorList>
            <person name="Liu G."/>
        </authorList>
    </citation>
    <scope>NUCLEOTIDE SEQUENCE [LARGE SCALE GENOMIC DNA]</scope>
    <source>
        <strain evidence="11 12">FJAT-51639</strain>
    </source>
</reference>
<dbReference type="InterPro" id="IPR036251">
    <property type="entry name" value="Arg_repress_C_sf"/>
</dbReference>
<evidence type="ECO:0000259" key="9">
    <source>
        <dbReference type="Pfam" id="PF01316"/>
    </source>
</evidence>
<keyword evidence="7" id="KW-0678">Repressor</keyword>
<feature type="domain" description="Arginine repressor DNA-binding" evidence="9">
    <location>
        <begin position="1"/>
        <end position="68"/>
    </location>
</feature>
<keyword evidence="4 7" id="KW-0805">Transcription regulation</keyword>
<feature type="domain" description="Arginine repressor C-terminal" evidence="10">
    <location>
        <begin position="80"/>
        <end position="145"/>
    </location>
</feature>
<dbReference type="SUPFAM" id="SSF46785">
    <property type="entry name" value="Winged helix' DNA-binding domain"/>
    <property type="match status" value="1"/>
</dbReference>
<dbReference type="InterPro" id="IPR036390">
    <property type="entry name" value="WH_DNA-bd_sf"/>
</dbReference>
<evidence type="ECO:0000256" key="4">
    <source>
        <dbReference type="ARBA" id="ARBA00023015"/>
    </source>
</evidence>
<keyword evidence="5 7" id="KW-0238">DNA-binding</keyword>
<accession>A0ABU8FI34</accession>
<dbReference type="SUPFAM" id="SSF55252">
    <property type="entry name" value="C-terminal domain of arginine repressor"/>
    <property type="match status" value="1"/>
</dbReference>
<dbReference type="InterPro" id="IPR001669">
    <property type="entry name" value="Arg_repress"/>
</dbReference>
<comment type="similarity">
    <text evidence="2 7">Belongs to the ArgR family.</text>
</comment>
<keyword evidence="6 7" id="KW-0804">Transcription</keyword>
<dbReference type="Gene3D" id="3.30.1360.40">
    <property type="match status" value="1"/>
</dbReference>
<keyword evidence="7" id="KW-0055">Arginine biosynthesis</keyword>
<dbReference type="InterPro" id="IPR020899">
    <property type="entry name" value="Arg_repress_C"/>
</dbReference>
<evidence type="ECO:0000256" key="5">
    <source>
        <dbReference type="ARBA" id="ARBA00023125"/>
    </source>
</evidence>
<comment type="function">
    <text evidence="7">Regulates arginine biosynthesis genes.</text>
</comment>
<gene>
    <name evidence="7 11" type="primary">argR</name>
    <name evidence="11" type="ORF">WAZ07_13695</name>
</gene>
<dbReference type="Proteomes" id="UP001372526">
    <property type="component" value="Unassembled WGS sequence"/>
</dbReference>
<evidence type="ECO:0000256" key="2">
    <source>
        <dbReference type="ARBA" id="ARBA00008316"/>
    </source>
</evidence>
<sequence>MKKEKRQQLIKQLVRENEIDTQEKLVELLEERDVLVTQATVSRDIHELNLVKGASSKGVAIYKVFTEENQRADIQLKKKIREVVEKIDYVEQLIIIKTLPGNAHVIGALLDSLDWKEKIGCICGNDTCLVIAGSKVDREIIKDRLGLIM</sequence>
<dbReference type="PANTHER" id="PTHR34471">
    <property type="entry name" value="ARGININE REPRESSOR"/>
    <property type="match status" value="1"/>
</dbReference>
<dbReference type="PRINTS" id="PR01467">
    <property type="entry name" value="ARGREPRESSOR"/>
</dbReference>
<evidence type="ECO:0000256" key="3">
    <source>
        <dbReference type="ARBA" id="ARBA00022490"/>
    </source>
</evidence>
<dbReference type="InterPro" id="IPR020900">
    <property type="entry name" value="Arg_repress_DNA-bd"/>
</dbReference>
<proteinExistence type="inferred from homology"/>
<evidence type="ECO:0000256" key="7">
    <source>
        <dbReference type="HAMAP-Rule" id="MF_00173"/>
    </source>
</evidence>
<dbReference type="HAMAP" id="MF_00173">
    <property type="entry name" value="Arg_repressor"/>
    <property type="match status" value="1"/>
</dbReference>
<evidence type="ECO:0000256" key="1">
    <source>
        <dbReference type="ARBA" id="ARBA00004496"/>
    </source>
</evidence>
<comment type="pathway">
    <text evidence="7">Amino-acid biosynthesis; L-arginine biosynthesis [regulation].</text>
</comment>
<name>A0ABU8FI34_9BACI</name>
<dbReference type="Gene3D" id="1.10.10.10">
    <property type="entry name" value="Winged helix-like DNA-binding domain superfamily/Winged helix DNA-binding domain"/>
    <property type="match status" value="1"/>
</dbReference>
<evidence type="ECO:0000256" key="8">
    <source>
        <dbReference type="NCBIfam" id="TIGR01529"/>
    </source>
</evidence>